<name>A0A7J5BFA5_9MICO</name>
<gene>
    <name evidence="9" type="ORF">F8O05_01415</name>
</gene>
<keyword evidence="5 7" id="KW-0472">Membrane</keyword>
<dbReference type="EMBL" id="WBKB01000001">
    <property type="protein sequence ID" value="KAB1644951.1"/>
    <property type="molecule type" value="Genomic_DNA"/>
</dbReference>
<evidence type="ECO:0000256" key="5">
    <source>
        <dbReference type="ARBA" id="ARBA00023136"/>
    </source>
</evidence>
<feature type="compositionally biased region" description="Polar residues" evidence="6">
    <location>
        <begin position="146"/>
        <end position="158"/>
    </location>
</feature>
<dbReference type="AlphaFoldDB" id="A0A7J5BFA5"/>
<feature type="compositionally biased region" description="Basic and acidic residues" evidence="6">
    <location>
        <begin position="172"/>
        <end position="189"/>
    </location>
</feature>
<evidence type="ECO:0000256" key="3">
    <source>
        <dbReference type="ARBA" id="ARBA00022692"/>
    </source>
</evidence>
<reference evidence="9 10" key="1">
    <citation type="submission" date="2019-09" db="EMBL/GenBank/DDBJ databases">
        <title>Phylogeny of genus Pseudoclavibacter and closely related genus.</title>
        <authorList>
            <person name="Li Y."/>
        </authorList>
    </citation>
    <scope>NUCLEOTIDE SEQUENCE [LARGE SCALE GENOMIC DNA]</scope>
    <source>
        <strain evidence="9 10">KCTC 13959</strain>
    </source>
</reference>
<accession>A0A7J5BFA5</accession>
<evidence type="ECO:0000313" key="9">
    <source>
        <dbReference type="EMBL" id="KAB1644951.1"/>
    </source>
</evidence>
<feature type="transmembrane region" description="Helical" evidence="7">
    <location>
        <begin position="68"/>
        <end position="87"/>
    </location>
</feature>
<organism evidence="9 10">
    <name type="scientific">Gulosibacter chungangensis</name>
    <dbReference type="NCBI Taxonomy" id="979746"/>
    <lineage>
        <taxon>Bacteria</taxon>
        <taxon>Bacillati</taxon>
        <taxon>Actinomycetota</taxon>
        <taxon>Actinomycetes</taxon>
        <taxon>Micrococcales</taxon>
        <taxon>Microbacteriaceae</taxon>
        <taxon>Gulosibacter</taxon>
    </lineage>
</organism>
<keyword evidence="3 7" id="KW-0812">Transmembrane</keyword>
<keyword evidence="2" id="KW-1003">Cell membrane</keyword>
<proteinExistence type="predicted"/>
<comment type="subcellular location">
    <subcellularLocation>
        <location evidence="1">Cell membrane</location>
        <topology evidence="1">Multi-pass membrane protein</topology>
    </subcellularLocation>
</comment>
<evidence type="ECO:0000313" key="10">
    <source>
        <dbReference type="Proteomes" id="UP000433493"/>
    </source>
</evidence>
<evidence type="ECO:0000256" key="2">
    <source>
        <dbReference type="ARBA" id="ARBA00022475"/>
    </source>
</evidence>
<feature type="region of interest" description="Disordered" evidence="6">
    <location>
        <begin position="139"/>
        <end position="189"/>
    </location>
</feature>
<evidence type="ECO:0000256" key="7">
    <source>
        <dbReference type="SAM" id="Phobius"/>
    </source>
</evidence>
<dbReference type="InterPro" id="IPR027379">
    <property type="entry name" value="CLS_N"/>
</dbReference>
<dbReference type="Proteomes" id="UP000433493">
    <property type="component" value="Unassembled WGS sequence"/>
</dbReference>
<dbReference type="OrthoDB" id="3298527at2"/>
<sequence>MVQAREVFIPPVYENGLSAAVRSSRLDLASMSRALILGIVVAVALTVYAVVDCAMFDSKRTKVMQKPIWLVVILLIPVIGPLLWMFIGKGSGDSVMQTTVGTQIIPDDINYISDPKSEREHDARIAELEEQMRLLDEEIERDRQSTMRNHPSNHNTGAIPTVEGEDLDEDDTSKTNGDKNGNDDEGRRQ</sequence>
<comment type="caution">
    <text evidence="9">The sequence shown here is derived from an EMBL/GenBank/DDBJ whole genome shotgun (WGS) entry which is preliminary data.</text>
</comment>
<evidence type="ECO:0000259" key="8">
    <source>
        <dbReference type="Pfam" id="PF13396"/>
    </source>
</evidence>
<evidence type="ECO:0000256" key="1">
    <source>
        <dbReference type="ARBA" id="ARBA00004651"/>
    </source>
</evidence>
<dbReference type="Pfam" id="PF13396">
    <property type="entry name" value="PLDc_N"/>
    <property type="match status" value="1"/>
</dbReference>
<evidence type="ECO:0000256" key="6">
    <source>
        <dbReference type="SAM" id="MobiDB-lite"/>
    </source>
</evidence>
<dbReference type="GO" id="GO:0005886">
    <property type="term" value="C:plasma membrane"/>
    <property type="evidence" value="ECO:0007669"/>
    <property type="project" value="UniProtKB-SubCell"/>
</dbReference>
<keyword evidence="4 7" id="KW-1133">Transmembrane helix</keyword>
<protein>
    <submittedName>
        <fullName evidence="9">PLDc_N domain-containing protein</fullName>
    </submittedName>
</protein>
<evidence type="ECO:0000256" key="4">
    <source>
        <dbReference type="ARBA" id="ARBA00022989"/>
    </source>
</evidence>
<feature type="transmembrane region" description="Helical" evidence="7">
    <location>
        <begin position="34"/>
        <end position="56"/>
    </location>
</feature>
<feature type="domain" description="Cardiolipin synthase N-terminal" evidence="8">
    <location>
        <begin position="44"/>
        <end position="88"/>
    </location>
</feature>
<keyword evidence="10" id="KW-1185">Reference proteome</keyword>